<feature type="domain" description="PPE-PPW subfamily C-terminal" evidence="4">
    <location>
        <begin position="495"/>
        <end position="534"/>
    </location>
</feature>
<feature type="compositionally biased region" description="Low complexity" evidence="2">
    <location>
        <begin position="360"/>
        <end position="372"/>
    </location>
</feature>
<gene>
    <name evidence="5" type="ORF">MSP7336_02354</name>
</gene>
<keyword evidence="6" id="KW-1185">Reference proteome</keyword>
<reference evidence="5 6" key="1">
    <citation type="submission" date="2018-05" db="EMBL/GenBank/DDBJ databases">
        <authorList>
            <consortium name="IHU Genomes"/>
        </authorList>
    </citation>
    <scope>NUCLEOTIDE SEQUENCE [LARGE SCALE GENOMIC DNA]</scope>
    <source>
        <strain evidence="5 6">P7336</strain>
    </source>
</reference>
<dbReference type="STRING" id="29313.BHQ16_08365"/>
<dbReference type="PANTHER" id="PTHR46766">
    <property type="entry name" value="GLUTAMINE-RICH PROTEIN 2"/>
    <property type="match status" value="1"/>
</dbReference>
<sequence>MTAPVWMASPPEVHSALLSSGPGSGPLLAAAAAWASLSTEYVAAADELNELVAAVRAGTWEGSGADAYLAAHEPYVAWLLQAGADSAATAAQHEIAAAAHTAALATMPTLAELAANHATHAVLVATNFFGINTIPIALNEADYVRMWIQAATTMTTYQAVSTAAVASTPQPVPAPQILKSAAQSPVTTNPLRGLLDALEPILKSLGITDGPLAHDPTVSNALTTFVAQILHNFGIDWNPAGGTLNGHVYDYYADASQPIWYLARTLELFENSLQLSQNPTQALQYVAALALFDWPTHIAQLTTTVSQSPQLLAAAAMAGALPASAGSAPGLAGLAGLAGLPQPGGMPAPAPEPVALDGWPPAGTGPTFGAASAAAGSAPAAAPASTVSSVAAPAPPPSAMPASGAGFVPPYVVAPPGIGFGSGLGSSASSSAKRKTPEPDSAAAASRASTRRQARARRRQRKRLPGYGEQFMPMHVDAEPDWGATEDEPAGATHSDCGAGSLGLAGMHAPAGLVTQADDCFDTGTAVPMLPASWDRNY</sequence>
<evidence type="ECO:0000259" key="3">
    <source>
        <dbReference type="Pfam" id="PF00823"/>
    </source>
</evidence>
<evidence type="ECO:0000313" key="5">
    <source>
        <dbReference type="EMBL" id="SRX94106.1"/>
    </source>
</evidence>
<accession>A0A1E3THW0</accession>
<evidence type="ECO:0000313" key="6">
    <source>
        <dbReference type="Proteomes" id="UP000252015"/>
    </source>
</evidence>
<evidence type="ECO:0000256" key="2">
    <source>
        <dbReference type="SAM" id="MobiDB-lite"/>
    </source>
</evidence>
<dbReference type="GO" id="GO:0052572">
    <property type="term" value="P:response to host immune response"/>
    <property type="evidence" value="ECO:0007669"/>
    <property type="project" value="TreeGrafter"/>
</dbReference>
<protein>
    <submittedName>
        <fullName evidence="5">PPE family protein PPE3 [Mycobacterium tuberculosis H37Rv]</fullName>
    </submittedName>
</protein>
<feature type="region of interest" description="Disordered" evidence="2">
    <location>
        <begin position="424"/>
        <end position="473"/>
    </location>
</feature>
<organism evidence="5 6">
    <name type="scientific">Mycobacterium shimoidei</name>
    <dbReference type="NCBI Taxonomy" id="29313"/>
    <lineage>
        <taxon>Bacteria</taxon>
        <taxon>Bacillati</taxon>
        <taxon>Actinomycetota</taxon>
        <taxon>Actinomycetes</taxon>
        <taxon>Mycobacteriales</taxon>
        <taxon>Mycobacteriaceae</taxon>
        <taxon>Mycobacterium</taxon>
    </lineage>
</organism>
<evidence type="ECO:0000256" key="1">
    <source>
        <dbReference type="ARBA" id="ARBA00010652"/>
    </source>
</evidence>
<dbReference type="AlphaFoldDB" id="A0A1E3THW0"/>
<evidence type="ECO:0000259" key="4">
    <source>
        <dbReference type="Pfam" id="PF18878"/>
    </source>
</evidence>
<proteinExistence type="inferred from homology"/>
<feature type="domain" description="PPE" evidence="3">
    <location>
        <begin position="6"/>
        <end position="168"/>
    </location>
</feature>
<comment type="similarity">
    <text evidence="1">Belongs to the mycobacterial PPE family.</text>
</comment>
<dbReference type="RefSeq" id="WP_069395568.1">
    <property type="nucleotide sequence ID" value="NZ_JACKUN010000012.1"/>
</dbReference>
<dbReference type="InterPro" id="IPR038332">
    <property type="entry name" value="PPE_sf"/>
</dbReference>
<dbReference type="PANTHER" id="PTHR46766:SF1">
    <property type="entry name" value="GLUTAMINE-RICH PROTEIN 2"/>
    <property type="match status" value="1"/>
</dbReference>
<dbReference type="FunFam" id="1.20.1260.20:FF:000001">
    <property type="entry name" value="PPE family protein PPE41"/>
    <property type="match status" value="1"/>
</dbReference>
<dbReference type="Pfam" id="PF00823">
    <property type="entry name" value="PPE"/>
    <property type="match status" value="1"/>
</dbReference>
<dbReference type="InterPro" id="IPR043641">
    <property type="entry name" value="PPE-PPW_C"/>
</dbReference>
<dbReference type="InterPro" id="IPR000030">
    <property type="entry name" value="PPE_dom"/>
</dbReference>
<dbReference type="Gene3D" id="1.20.1260.20">
    <property type="entry name" value="PPE superfamily"/>
    <property type="match status" value="1"/>
</dbReference>
<feature type="compositionally biased region" description="Basic residues" evidence="2">
    <location>
        <begin position="449"/>
        <end position="464"/>
    </location>
</feature>
<name>A0A1E3THW0_MYCSH</name>
<dbReference type="SUPFAM" id="SSF140459">
    <property type="entry name" value="PE/PPE dimer-like"/>
    <property type="match status" value="1"/>
</dbReference>
<dbReference type="Proteomes" id="UP000252015">
    <property type="component" value="Unassembled WGS sequence"/>
</dbReference>
<dbReference type="OrthoDB" id="4753487at2"/>
<dbReference type="Pfam" id="PF18878">
    <property type="entry name" value="PPE-PPW"/>
    <property type="match status" value="1"/>
</dbReference>
<dbReference type="EMBL" id="UEGW01000001">
    <property type="protein sequence ID" value="SRX94106.1"/>
    <property type="molecule type" value="Genomic_DNA"/>
</dbReference>
<feature type="region of interest" description="Disordered" evidence="2">
    <location>
        <begin position="343"/>
        <end position="372"/>
    </location>
</feature>